<dbReference type="Proteomes" id="UP000002274">
    <property type="component" value="Chromosome"/>
</dbReference>
<dbReference type="KEGG" id="pmf:P9303_28421"/>
<evidence type="ECO:0000313" key="1">
    <source>
        <dbReference type="EMBL" id="ABM79572.1"/>
    </source>
</evidence>
<proteinExistence type="predicted"/>
<name>A2CDL2_PROM3</name>
<sequence length="61" mass="6913">MVFGDADLQNRSGIGRFCLFGLSLLGPVEVMMQDSIAECFEQFMVQNFYGRIRDSLLLFVS</sequence>
<dbReference type="EMBL" id="CP000554">
    <property type="protein sequence ID" value="ABM79572.1"/>
    <property type="molecule type" value="Genomic_DNA"/>
</dbReference>
<protein>
    <submittedName>
        <fullName evidence="1">Uncharacterized protein</fullName>
    </submittedName>
</protein>
<dbReference type="STRING" id="59922.P9303_28421"/>
<dbReference type="BioCyc" id="PMAR59922:G1G80-2496-MONOMER"/>
<dbReference type="HOGENOM" id="CLU_2919055_0_0_3"/>
<reference evidence="1 2" key="1">
    <citation type="journal article" date="2007" name="PLoS Genet.">
        <title>Patterns and implications of gene gain and loss in the evolution of Prochlorococcus.</title>
        <authorList>
            <person name="Kettler G.C."/>
            <person name="Martiny A.C."/>
            <person name="Huang K."/>
            <person name="Zucker J."/>
            <person name="Coleman M.L."/>
            <person name="Rodrigue S."/>
            <person name="Chen F."/>
            <person name="Lapidus A."/>
            <person name="Ferriera S."/>
            <person name="Johnson J."/>
            <person name="Steglich C."/>
            <person name="Church G.M."/>
            <person name="Richardson P."/>
            <person name="Chisholm S.W."/>
        </authorList>
    </citation>
    <scope>NUCLEOTIDE SEQUENCE [LARGE SCALE GENOMIC DNA]</scope>
    <source>
        <strain evidence="1 2">MIT 9303</strain>
    </source>
</reference>
<evidence type="ECO:0000313" key="2">
    <source>
        <dbReference type="Proteomes" id="UP000002274"/>
    </source>
</evidence>
<accession>A2CDL2</accession>
<dbReference type="AlphaFoldDB" id="A2CDL2"/>
<organism evidence="1 2">
    <name type="scientific">Prochlorococcus marinus (strain MIT 9303)</name>
    <dbReference type="NCBI Taxonomy" id="59922"/>
    <lineage>
        <taxon>Bacteria</taxon>
        <taxon>Bacillati</taxon>
        <taxon>Cyanobacteriota</taxon>
        <taxon>Cyanophyceae</taxon>
        <taxon>Synechococcales</taxon>
        <taxon>Prochlorococcaceae</taxon>
        <taxon>Prochlorococcus</taxon>
    </lineage>
</organism>
<gene>
    <name evidence="1" type="ordered locus">P9303_28421</name>
</gene>